<feature type="site" description="Interacts with tRNA" evidence="9">
    <location>
        <position position="192"/>
    </location>
</feature>
<dbReference type="Pfam" id="PF01207">
    <property type="entry name" value="Dus"/>
    <property type="match status" value="1"/>
</dbReference>
<feature type="site" description="Interacts with tRNA" evidence="9">
    <location>
        <position position="103"/>
    </location>
</feature>
<feature type="binding site" evidence="9">
    <location>
        <position position="145"/>
    </location>
    <ligand>
        <name>FMN</name>
        <dbReference type="ChEBI" id="CHEBI:58210"/>
    </ligand>
</feature>
<feature type="binding site" evidence="9">
    <location>
        <begin position="23"/>
        <end position="25"/>
    </location>
    <ligand>
        <name>FMN</name>
        <dbReference type="ChEBI" id="CHEBI:58210"/>
    </ligand>
</feature>
<dbReference type="PANTHER" id="PTHR42907">
    <property type="entry name" value="FMN-LINKED OXIDOREDUCTASES SUPERFAMILY PROTEIN"/>
    <property type="match status" value="1"/>
</dbReference>
<comment type="catalytic activity">
    <reaction evidence="9">
        <text>5,6-dihydrouridine(20a) in tRNA + NAD(+) = uridine(20a) in tRNA + NADH + H(+)</text>
        <dbReference type="Rhea" id="RHEA:53348"/>
        <dbReference type="Rhea" id="RHEA-COMP:13535"/>
        <dbReference type="Rhea" id="RHEA-COMP:13536"/>
        <dbReference type="ChEBI" id="CHEBI:15378"/>
        <dbReference type="ChEBI" id="CHEBI:57540"/>
        <dbReference type="ChEBI" id="CHEBI:57945"/>
        <dbReference type="ChEBI" id="CHEBI:65315"/>
        <dbReference type="ChEBI" id="CHEBI:74443"/>
    </reaction>
</comment>
<evidence type="ECO:0000256" key="6">
    <source>
        <dbReference type="ARBA" id="ARBA00022857"/>
    </source>
</evidence>
<evidence type="ECO:0000256" key="9">
    <source>
        <dbReference type="HAMAP-Rule" id="MF_02041"/>
    </source>
</evidence>
<feature type="binding site" evidence="9">
    <location>
        <position position="76"/>
    </location>
    <ligand>
        <name>FMN</name>
        <dbReference type="ChEBI" id="CHEBI:58210"/>
    </ligand>
</feature>
<feature type="domain" description="DUS-like FMN-binding" evidence="11">
    <location>
        <begin position="21"/>
        <end position="325"/>
    </location>
</feature>
<feature type="binding site" evidence="9">
    <location>
        <begin position="239"/>
        <end position="240"/>
    </location>
    <ligand>
        <name>FMN</name>
        <dbReference type="ChEBI" id="CHEBI:58210"/>
    </ligand>
</feature>
<gene>
    <name evidence="9 12" type="primary">dusA</name>
    <name evidence="12" type="ORF">ACFOEB_17490</name>
</gene>
<keyword evidence="6 9" id="KW-0521">NADP</keyword>
<organism evidence="12 13">
    <name type="scientific">Gilvimarinus japonicus</name>
    <dbReference type="NCBI Taxonomy" id="1796469"/>
    <lineage>
        <taxon>Bacteria</taxon>
        <taxon>Pseudomonadati</taxon>
        <taxon>Pseudomonadota</taxon>
        <taxon>Gammaproteobacteria</taxon>
        <taxon>Cellvibrionales</taxon>
        <taxon>Cellvibrionaceae</taxon>
        <taxon>Gilvimarinus</taxon>
    </lineage>
</organism>
<evidence type="ECO:0000256" key="5">
    <source>
        <dbReference type="ARBA" id="ARBA00022694"/>
    </source>
</evidence>
<dbReference type="Proteomes" id="UP001595548">
    <property type="component" value="Unassembled WGS sequence"/>
</dbReference>
<dbReference type="HAMAP" id="MF_02041">
    <property type="entry name" value="DusA_subfam"/>
    <property type="match status" value="1"/>
</dbReference>
<keyword evidence="2 9" id="KW-0820">tRNA-binding</keyword>
<dbReference type="InterPro" id="IPR013785">
    <property type="entry name" value="Aldolase_TIM"/>
</dbReference>
<dbReference type="RefSeq" id="WP_382418615.1">
    <property type="nucleotide sequence ID" value="NZ_AP031500.1"/>
</dbReference>
<dbReference type="EMBL" id="JBHRTL010000031">
    <property type="protein sequence ID" value="MFC3157006.1"/>
    <property type="molecule type" value="Genomic_DNA"/>
</dbReference>
<comment type="catalytic activity">
    <reaction evidence="9">
        <text>5,6-dihydrouridine(20a) in tRNA + NADP(+) = uridine(20a) in tRNA + NADPH + H(+)</text>
        <dbReference type="Rhea" id="RHEA:53344"/>
        <dbReference type="Rhea" id="RHEA-COMP:13535"/>
        <dbReference type="Rhea" id="RHEA-COMP:13536"/>
        <dbReference type="ChEBI" id="CHEBI:15378"/>
        <dbReference type="ChEBI" id="CHEBI:57783"/>
        <dbReference type="ChEBI" id="CHEBI:58349"/>
        <dbReference type="ChEBI" id="CHEBI:65315"/>
        <dbReference type="ChEBI" id="CHEBI:74443"/>
    </reaction>
</comment>
<comment type="catalytic activity">
    <reaction evidence="9">
        <text>5,6-dihydrouridine(20) in tRNA + NADP(+) = uridine(20) in tRNA + NADPH + H(+)</text>
        <dbReference type="Rhea" id="RHEA:53336"/>
        <dbReference type="Rhea" id="RHEA-COMP:13533"/>
        <dbReference type="Rhea" id="RHEA-COMP:13534"/>
        <dbReference type="ChEBI" id="CHEBI:15378"/>
        <dbReference type="ChEBI" id="CHEBI:57783"/>
        <dbReference type="ChEBI" id="CHEBI:58349"/>
        <dbReference type="ChEBI" id="CHEBI:65315"/>
        <dbReference type="ChEBI" id="CHEBI:74443"/>
        <dbReference type="EC" id="1.3.1.91"/>
    </reaction>
</comment>
<evidence type="ECO:0000256" key="7">
    <source>
        <dbReference type="ARBA" id="ARBA00022884"/>
    </source>
</evidence>
<evidence type="ECO:0000256" key="3">
    <source>
        <dbReference type="ARBA" id="ARBA00022630"/>
    </source>
</evidence>
<feature type="binding site" evidence="9">
    <location>
        <position position="177"/>
    </location>
    <ligand>
        <name>FMN</name>
        <dbReference type="ChEBI" id="CHEBI:58210"/>
    </ligand>
</feature>
<dbReference type="PROSITE" id="PS01136">
    <property type="entry name" value="UPF0034"/>
    <property type="match status" value="1"/>
</dbReference>
<feature type="site" description="Interacts with tRNA; defines subfamily-specific binding signature" evidence="9">
    <location>
        <position position="308"/>
    </location>
</feature>
<evidence type="ECO:0000313" key="13">
    <source>
        <dbReference type="Proteomes" id="UP001595548"/>
    </source>
</evidence>
<dbReference type="GO" id="GO:0102264">
    <property type="term" value="F:tRNA-dihydrouridine20 synthase activity"/>
    <property type="evidence" value="ECO:0007669"/>
    <property type="project" value="UniProtKB-EC"/>
</dbReference>
<keyword evidence="13" id="KW-1185">Reference proteome</keyword>
<keyword evidence="7 9" id="KW-0694">RNA-binding</keyword>
<feature type="site" description="Interacts with tRNA; defines subfamily-specific binding signature" evidence="9">
    <location>
        <position position="305"/>
    </location>
</feature>
<proteinExistence type="inferred from homology"/>
<dbReference type="InterPro" id="IPR018517">
    <property type="entry name" value="tRNA_hU_synthase_CS"/>
</dbReference>
<comment type="caution">
    <text evidence="12">The sequence shown here is derived from an EMBL/GenBank/DDBJ whole genome shotgun (WGS) entry which is preliminary data.</text>
</comment>
<sequence length="343" mass="37905">MRTNNPTSTSAQPAWSRRFSAAPMMDWSDRHCRYFWRLLSKNTLLYTEMVTTGALIHGDRARFLAFDPAELPVALQVGGSDTSALAQCAQLAHQWGYSEINLNCGCPSDRVQSGRIGACLMAEPVLVRDCISAMIDACDIPVTVKHRIGIDDMDDYNGLRDFVATVAESGCQTFIVHARKAWLQGLSPKENRNVPPLDYGAVARLKAEFPELEIIVNGGITTLPQCEALLQDVDGVMLGREIYANPYLLAEVDRHLFDSAAQVPSRLEVMTQFMNYCELELSKGTRLNQMTRHVLGLYQGLPGARRFRRVISEQAHKPGAGVEVIQEALAQVEQGNSALPVAQ</sequence>
<feature type="site" description="Interacts with tRNA; defines subfamily-specific binding signature" evidence="9">
    <location>
        <position position="189"/>
    </location>
</feature>
<dbReference type="PANTHER" id="PTHR42907:SF1">
    <property type="entry name" value="FMN-LINKED OXIDOREDUCTASES SUPERFAMILY PROTEIN"/>
    <property type="match status" value="1"/>
</dbReference>
<dbReference type="Gene3D" id="3.20.20.70">
    <property type="entry name" value="Aldolase class I"/>
    <property type="match status" value="1"/>
</dbReference>
<accession>A0ABV7HVZ4</accession>
<evidence type="ECO:0000256" key="4">
    <source>
        <dbReference type="ARBA" id="ARBA00022643"/>
    </source>
</evidence>
<comment type="catalytic activity">
    <reaction evidence="9">
        <text>5,6-dihydrouridine(20) in tRNA + NAD(+) = uridine(20) in tRNA + NADH + H(+)</text>
        <dbReference type="Rhea" id="RHEA:53340"/>
        <dbReference type="Rhea" id="RHEA-COMP:13533"/>
        <dbReference type="Rhea" id="RHEA-COMP:13534"/>
        <dbReference type="ChEBI" id="CHEBI:15378"/>
        <dbReference type="ChEBI" id="CHEBI:57540"/>
        <dbReference type="ChEBI" id="CHEBI:57945"/>
        <dbReference type="ChEBI" id="CHEBI:65315"/>
        <dbReference type="ChEBI" id="CHEBI:74443"/>
        <dbReference type="EC" id="1.3.1.91"/>
    </reaction>
</comment>
<dbReference type="InterPro" id="IPR001269">
    <property type="entry name" value="DUS_fam"/>
</dbReference>
<evidence type="ECO:0000256" key="10">
    <source>
        <dbReference type="PIRNR" id="PIRNR006621"/>
    </source>
</evidence>
<comment type="cofactor">
    <cofactor evidence="1 9 10">
        <name>FMN</name>
        <dbReference type="ChEBI" id="CHEBI:58210"/>
    </cofactor>
</comment>
<evidence type="ECO:0000256" key="1">
    <source>
        <dbReference type="ARBA" id="ARBA00001917"/>
    </source>
</evidence>
<reference evidence="13" key="1">
    <citation type="journal article" date="2019" name="Int. J. Syst. Evol. Microbiol.">
        <title>The Global Catalogue of Microorganisms (GCM) 10K type strain sequencing project: providing services to taxonomists for standard genome sequencing and annotation.</title>
        <authorList>
            <consortium name="The Broad Institute Genomics Platform"/>
            <consortium name="The Broad Institute Genome Sequencing Center for Infectious Disease"/>
            <person name="Wu L."/>
            <person name="Ma J."/>
        </authorList>
    </citation>
    <scope>NUCLEOTIDE SEQUENCE [LARGE SCALE GENOMIC DNA]</scope>
    <source>
        <strain evidence="13">KCTC 52141</strain>
    </source>
</reference>
<dbReference type="NCBIfam" id="TIGR00742">
    <property type="entry name" value="yjbN"/>
    <property type="match status" value="1"/>
</dbReference>
<evidence type="ECO:0000256" key="8">
    <source>
        <dbReference type="ARBA" id="ARBA00023002"/>
    </source>
</evidence>
<comment type="similarity">
    <text evidence="9">Belongs to the Dus family. DusA subfamily.</text>
</comment>
<evidence type="ECO:0000313" key="12">
    <source>
        <dbReference type="EMBL" id="MFC3157006.1"/>
    </source>
</evidence>
<keyword evidence="3 9" id="KW-0285">Flavoprotein</keyword>
<keyword evidence="4 9" id="KW-0288">FMN</keyword>
<keyword evidence="8 9" id="KW-0560">Oxidoreductase</keyword>
<dbReference type="CDD" id="cd02801">
    <property type="entry name" value="DUS_like_FMN"/>
    <property type="match status" value="1"/>
</dbReference>
<protein>
    <recommendedName>
        <fullName evidence="9">tRNA-dihydrouridine(20/20a) synthase</fullName>
        <ecNumber evidence="9">1.3.1.91</ecNumber>
    </recommendedName>
    <alternativeName>
        <fullName evidence="9">U20-specific dihydrouridine synthase</fullName>
        <shortName evidence="9">U20-specific Dus</shortName>
    </alternativeName>
    <alternativeName>
        <fullName evidence="9">tRNA-dihydrouridine synthase A</fullName>
    </alternativeName>
</protein>
<feature type="active site" description="Proton donor" evidence="9">
    <location>
        <position position="106"/>
    </location>
</feature>
<dbReference type="SUPFAM" id="SSF51395">
    <property type="entry name" value="FMN-linked oxidoreductases"/>
    <property type="match status" value="1"/>
</dbReference>
<keyword evidence="5 9" id="KW-0819">tRNA processing</keyword>
<evidence type="ECO:0000256" key="2">
    <source>
        <dbReference type="ARBA" id="ARBA00022555"/>
    </source>
</evidence>
<feature type="binding site" evidence="9">
    <location>
        <begin position="217"/>
        <end position="219"/>
    </location>
    <ligand>
        <name>FMN</name>
        <dbReference type="ChEBI" id="CHEBI:58210"/>
    </ligand>
</feature>
<comment type="function">
    <text evidence="9">Catalyzes the synthesis of 5,6-dihydrouridine (D), a modified base found in the D-loop of most tRNAs, via the reduction of the C5-C6 double bond in target uridines. Specifically modifies U20 and U20a in tRNAs.</text>
</comment>
<name>A0ABV7HVZ4_9GAMM</name>
<dbReference type="InterPro" id="IPR035587">
    <property type="entry name" value="DUS-like_FMN-bd"/>
</dbReference>
<dbReference type="EC" id="1.3.1.91" evidence="9"/>
<dbReference type="Gene3D" id="1.20.120.1460">
    <property type="match status" value="1"/>
</dbReference>
<dbReference type="InterPro" id="IPR004653">
    <property type="entry name" value="DusA"/>
</dbReference>
<evidence type="ECO:0000259" key="11">
    <source>
        <dbReference type="Pfam" id="PF01207"/>
    </source>
</evidence>
<dbReference type="PIRSF" id="PIRSF006621">
    <property type="entry name" value="Dus"/>
    <property type="match status" value="1"/>
</dbReference>
<dbReference type="NCBIfam" id="NF008774">
    <property type="entry name" value="PRK11815.1"/>
    <property type="match status" value="1"/>
</dbReference>
<comment type="similarity">
    <text evidence="10">Belongs to the dus family.</text>
</comment>